<evidence type="ECO:0000256" key="1">
    <source>
        <dbReference type="SAM" id="Phobius"/>
    </source>
</evidence>
<dbReference type="PATRIC" id="fig|1435349.4.peg.2308"/>
<comment type="caution">
    <text evidence="2">The sequence shown here is derived from an EMBL/GenBank/DDBJ whole genome shotgun (WGS) entry which is preliminary data.</text>
</comment>
<keyword evidence="1" id="KW-0812">Transmembrane</keyword>
<dbReference type="InterPro" id="IPR021215">
    <property type="entry name" value="DUF2752"/>
</dbReference>
<feature type="transmembrane region" description="Helical" evidence="1">
    <location>
        <begin position="73"/>
        <end position="90"/>
    </location>
</feature>
<dbReference type="Pfam" id="PF10825">
    <property type="entry name" value="DUF2752"/>
    <property type="match status" value="1"/>
</dbReference>
<dbReference type="Proteomes" id="UP000032578">
    <property type="component" value="Unassembled WGS sequence"/>
</dbReference>
<keyword evidence="1" id="KW-1133">Transmembrane helix</keyword>
<dbReference type="STRING" id="1435349.PW52_06715"/>
<sequence>MEKYMLPCLAKKFLGIDCPGCGIQRATLLIFKGEFTDAFHMYPAIYLLVTLFSFILINFFFKFNFANRIINPLANITIAIILISYIIKLLN</sequence>
<proteinExistence type="predicted"/>
<dbReference type="RefSeq" id="WP_044632145.1">
    <property type="nucleotide sequence ID" value="NZ_JTDW01000004.1"/>
</dbReference>
<dbReference type="AlphaFoldDB" id="A0A0D7WEX6"/>
<feature type="transmembrane region" description="Helical" evidence="1">
    <location>
        <begin position="41"/>
        <end position="61"/>
    </location>
</feature>
<evidence type="ECO:0000313" key="2">
    <source>
        <dbReference type="EMBL" id="KJD36277.1"/>
    </source>
</evidence>
<dbReference type="EMBL" id="JTDW01000004">
    <property type="protein sequence ID" value="KJD36277.1"/>
    <property type="molecule type" value="Genomic_DNA"/>
</dbReference>
<organism evidence="2 3">
    <name type="scientific">Neotamlana sedimentorum</name>
    <dbReference type="NCBI Taxonomy" id="1435349"/>
    <lineage>
        <taxon>Bacteria</taxon>
        <taxon>Pseudomonadati</taxon>
        <taxon>Bacteroidota</taxon>
        <taxon>Flavobacteriia</taxon>
        <taxon>Flavobacteriales</taxon>
        <taxon>Flavobacteriaceae</taxon>
        <taxon>Neotamlana</taxon>
    </lineage>
</organism>
<reference evidence="2 3" key="1">
    <citation type="submission" date="2014-11" db="EMBL/GenBank/DDBJ databases">
        <title>Tamlana sedimentorum sp. nov., isolated from shallow sand sediments of the Sea of Japan.</title>
        <authorList>
            <person name="Romanenko L.A."/>
        </authorList>
    </citation>
    <scope>NUCLEOTIDE SEQUENCE [LARGE SCALE GENOMIC DNA]</scope>
    <source>
        <strain evidence="2 3">JCM 19808</strain>
    </source>
</reference>
<keyword evidence="3" id="KW-1185">Reference proteome</keyword>
<gene>
    <name evidence="2" type="ORF">PW52_06715</name>
</gene>
<evidence type="ECO:0008006" key="4">
    <source>
        <dbReference type="Google" id="ProtNLM"/>
    </source>
</evidence>
<name>A0A0D7WEX6_9FLAO</name>
<keyword evidence="1" id="KW-0472">Membrane</keyword>
<evidence type="ECO:0000313" key="3">
    <source>
        <dbReference type="Proteomes" id="UP000032578"/>
    </source>
</evidence>
<dbReference type="OrthoDB" id="9815897at2"/>
<accession>A0A0D7WEX6</accession>
<protein>
    <recommendedName>
        <fullName evidence="4">DUF2752 domain-containing protein</fullName>
    </recommendedName>
</protein>